<protein>
    <recommendedName>
        <fullName evidence="4">dTTP/UTP pyrophosphatase</fullName>
        <shortName evidence="4">dTTPase/UTPase</shortName>
        <ecNumber evidence="4">3.6.1.9</ecNumber>
    </recommendedName>
    <alternativeName>
        <fullName evidence="4">Nucleoside triphosphate pyrophosphatase</fullName>
    </alternativeName>
    <alternativeName>
        <fullName evidence="4">Nucleotide pyrophosphatase</fullName>
        <shortName evidence="4">Nucleotide PPase</shortName>
    </alternativeName>
</protein>
<dbReference type="EC" id="3.6.1.9" evidence="4"/>
<dbReference type="AlphaFoldDB" id="A0A1U9JZ74"/>
<accession>A0A1U9JZ74</accession>
<dbReference type="PANTHER" id="PTHR43213:SF5">
    <property type="entry name" value="BIFUNCTIONAL DTTP_UTP PYROPHOSPHATASE_METHYLTRANSFERASE PROTEIN-RELATED"/>
    <property type="match status" value="1"/>
</dbReference>
<evidence type="ECO:0000313" key="5">
    <source>
        <dbReference type="EMBL" id="AQS51061.1"/>
    </source>
</evidence>
<comment type="subcellular location">
    <subcellularLocation>
        <location evidence="4">Cytoplasm</location>
    </subcellularLocation>
</comment>
<sequence>MSTSLYLASASPRRHELLLQIGVPHTVLHVPAMGPDDEPILPNETALHYVQRTALDKLHHALQWRAQRPDLQQDWPVLCADTTVELDGQILGKPTDLADAAAMLQRLSGRTHQVHSACCLGYNGHIYRALSTSTLQFKPLSPAEIERYCASKEPLGKAGAYGIQGKAAVFITHLEGSYSSVMGLDLYQTHQLLQQAGLQ</sequence>
<keyword evidence="4" id="KW-0963">Cytoplasm</keyword>
<dbReference type="GO" id="GO:0036218">
    <property type="term" value="F:dTTP diphosphatase activity"/>
    <property type="evidence" value="ECO:0007669"/>
    <property type="project" value="RHEA"/>
</dbReference>
<comment type="similarity">
    <text evidence="4">Belongs to the Maf family. YhdE subfamily.</text>
</comment>
<keyword evidence="3 4" id="KW-0546">Nucleotide metabolism</keyword>
<dbReference type="InterPro" id="IPR003697">
    <property type="entry name" value="Maf-like"/>
</dbReference>
<organism evidence="5 6">
    <name type="scientific">Paenalcaligenes hominis</name>
    <dbReference type="NCBI Taxonomy" id="643674"/>
    <lineage>
        <taxon>Bacteria</taxon>
        <taxon>Pseudomonadati</taxon>
        <taxon>Pseudomonadota</taxon>
        <taxon>Betaproteobacteria</taxon>
        <taxon>Burkholderiales</taxon>
        <taxon>Alcaligenaceae</taxon>
        <taxon>Paenalcaligenes</taxon>
    </lineage>
</organism>
<dbReference type="Pfam" id="PF02545">
    <property type="entry name" value="Maf"/>
    <property type="match status" value="1"/>
</dbReference>
<dbReference type="InterPro" id="IPR029001">
    <property type="entry name" value="ITPase-like_fam"/>
</dbReference>
<evidence type="ECO:0000313" key="6">
    <source>
        <dbReference type="Proteomes" id="UP000189369"/>
    </source>
</evidence>
<keyword evidence="2 4" id="KW-0378">Hydrolase</keyword>
<comment type="function">
    <text evidence="4">Nucleoside triphosphate pyrophosphatase that hydrolyzes dTTP and UTP. May have a dual role in cell division arrest and in preventing the incorporation of modified nucleotides into cellular nucleic acids.</text>
</comment>
<dbReference type="Gene3D" id="3.90.950.10">
    <property type="match status" value="1"/>
</dbReference>
<comment type="catalytic activity">
    <reaction evidence="4">
        <text>dTTP + H2O = dTMP + diphosphate + H(+)</text>
        <dbReference type="Rhea" id="RHEA:28534"/>
        <dbReference type="ChEBI" id="CHEBI:15377"/>
        <dbReference type="ChEBI" id="CHEBI:15378"/>
        <dbReference type="ChEBI" id="CHEBI:33019"/>
        <dbReference type="ChEBI" id="CHEBI:37568"/>
        <dbReference type="ChEBI" id="CHEBI:63528"/>
        <dbReference type="EC" id="3.6.1.9"/>
    </reaction>
</comment>
<evidence type="ECO:0000256" key="1">
    <source>
        <dbReference type="ARBA" id="ARBA00001968"/>
    </source>
</evidence>
<dbReference type="PIRSF" id="PIRSF006305">
    <property type="entry name" value="Maf"/>
    <property type="match status" value="1"/>
</dbReference>
<comment type="cofactor">
    <cofactor evidence="1 4">
        <name>a divalent metal cation</name>
        <dbReference type="ChEBI" id="CHEBI:60240"/>
    </cofactor>
</comment>
<evidence type="ECO:0000256" key="4">
    <source>
        <dbReference type="HAMAP-Rule" id="MF_00528"/>
    </source>
</evidence>
<feature type="site" description="Important for substrate specificity" evidence="4">
    <location>
        <position position="82"/>
    </location>
</feature>
<dbReference type="EMBL" id="CP019697">
    <property type="protein sequence ID" value="AQS51061.1"/>
    <property type="molecule type" value="Genomic_DNA"/>
</dbReference>
<dbReference type="GO" id="GO:0005737">
    <property type="term" value="C:cytoplasm"/>
    <property type="evidence" value="ECO:0007669"/>
    <property type="project" value="UniProtKB-SubCell"/>
</dbReference>
<dbReference type="Proteomes" id="UP000189369">
    <property type="component" value="Chromosome"/>
</dbReference>
<dbReference type="GO" id="GO:0009117">
    <property type="term" value="P:nucleotide metabolic process"/>
    <property type="evidence" value="ECO:0007669"/>
    <property type="project" value="UniProtKB-KW"/>
</dbReference>
<reference evidence="5 6" key="1">
    <citation type="submission" date="2017-01" db="EMBL/GenBank/DDBJ databases">
        <title>Complete Genome Sequence of Paenalcaligenes hominis, Isolated from a paraplegic Patient with neurogenic bladder.</title>
        <authorList>
            <person name="Mukhopadhyay R."/>
            <person name="Joaquin J."/>
            <person name="Hogue R."/>
            <person name="Kilaru A."/>
            <person name="Jospin G."/>
            <person name="Mars K."/>
            <person name="Eisen J.A."/>
            <person name="Chaturvedi V."/>
        </authorList>
    </citation>
    <scope>NUCLEOTIDE SEQUENCE [LARGE SCALE GENOMIC DNA]</scope>
    <source>
        <strain evidence="5 6">15S00501</strain>
    </source>
</reference>
<proteinExistence type="inferred from homology"/>
<dbReference type="SUPFAM" id="SSF52972">
    <property type="entry name" value="ITPase-like"/>
    <property type="match status" value="1"/>
</dbReference>
<dbReference type="CDD" id="cd00555">
    <property type="entry name" value="Maf"/>
    <property type="match status" value="1"/>
</dbReference>
<dbReference type="PANTHER" id="PTHR43213">
    <property type="entry name" value="BIFUNCTIONAL DTTP/UTP PYROPHOSPHATASE/METHYLTRANSFERASE PROTEIN-RELATED"/>
    <property type="match status" value="1"/>
</dbReference>
<dbReference type="GO" id="GO:0036221">
    <property type="term" value="F:UTP diphosphatase activity"/>
    <property type="evidence" value="ECO:0007669"/>
    <property type="project" value="RHEA"/>
</dbReference>
<comment type="caution">
    <text evidence="4">Lacks conserved residue(s) required for the propagation of feature annotation.</text>
</comment>
<dbReference type="OrthoDB" id="9807767at2"/>
<evidence type="ECO:0000256" key="3">
    <source>
        <dbReference type="ARBA" id="ARBA00023080"/>
    </source>
</evidence>
<dbReference type="STRING" id="643674.PAEH1_04820"/>
<dbReference type="KEGG" id="phn:PAEH1_04820"/>
<feature type="active site" description="Proton acceptor" evidence="4">
    <location>
        <position position="81"/>
    </location>
</feature>
<dbReference type="NCBIfam" id="TIGR00172">
    <property type="entry name" value="maf"/>
    <property type="match status" value="1"/>
</dbReference>
<feature type="site" description="Important for substrate specificity" evidence="4">
    <location>
        <position position="13"/>
    </location>
</feature>
<feature type="site" description="Important for substrate specificity" evidence="4">
    <location>
        <position position="164"/>
    </location>
</feature>
<dbReference type="HAMAP" id="MF_00528">
    <property type="entry name" value="Maf"/>
    <property type="match status" value="1"/>
</dbReference>
<comment type="catalytic activity">
    <reaction evidence="4">
        <text>UTP + H2O = UMP + diphosphate + H(+)</text>
        <dbReference type="Rhea" id="RHEA:29395"/>
        <dbReference type="ChEBI" id="CHEBI:15377"/>
        <dbReference type="ChEBI" id="CHEBI:15378"/>
        <dbReference type="ChEBI" id="CHEBI:33019"/>
        <dbReference type="ChEBI" id="CHEBI:46398"/>
        <dbReference type="ChEBI" id="CHEBI:57865"/>
        <dbReference type="EC" id="3.6.1.9"/>
    </reaction>
</comment>
<evidence type="ECO:0000256" key="2">
    <source>
        <dbReference type="ARBA" id="ARBA00022801"/>
    </source>
</evidence>
<name>A0A1U9JZ74_9BURK</name>
<gene>
    <name evidence="5" type="ORF">PAEH1_04820</name>
</gene>